<dbReference type="PANTHER" id="PTHR42905:SF16">
    <property type="entry name" value="CARBOXYPHOSPHONOENOLPYRUVATE PHOSPHONOMUTASE-LIKE PROTEIN (AFU_ORTHOLOGUE AFUA_5G07230)"/>
    <property type="match status" value="1"/>
</dbReference>
<name>A0A7X0FY77_9ACTN</name>
<keyword evidence="2" id="KW-1185">Reference proteome</keyword>
<dbReference type="InterPro" id="IPR015813">
    <property type="entry name" value="Pyrv/PenolPyrv_kinase-like_dom"/>
</dbReference>
<accession>A0A7X0FY77</accession>
<dbReference type="Gene3D" id="3.20.20.60">
    <property type="entry name" value="Phosphoenolpyruvate-binding domains"/>
    <property type="match status" value="1"/>
</dbReference>
<proteinExistence type="predicted"/>
<dbReference type="InterPro" id="IPR040442">
    <property type="entry name" value="Pyrv_kinase-like_dom_sf"/>
</dbReference>
<evidence type="ECO:0000313" key="2">
    <source>
        <dbReference type="Proteomes" id="UP000546324"/>
    </source>
</evidence>
<protein>
    <submittedName>
        <fullName evidence="1">2-methylisocitrate lyase-like PEP mutase family enzyme</fullName>
    </submittedName>
</protein>
<keyword evidence="1" id="KW-0456">Lyase</keyword>
<comment type="caution">
    <text evidence="1">The sequence shown here is derived from an EMBL/GenBank/DDBJ whole genome shotgun (WGS) entry which is preliminary data.</text>
</comment>
<dbReference type="Pfam" id="PF13714">
    <property type="entry name" value="PEP_mutase"/>
    <property type="match status" value="1"/>
</dbReference>
<dbReference type="SUPFAM" id="SSF51621">
    <property type="entry name" value="Phosphoenolpyruvate/pyruvate domain"/>
    <property type="match status" value="1"/>
</dbReference>
<dbReference type="EMBL" id="JACHMQ010000001">
    <property type="protein sequence ID" value="MBB6395287.1"/>
    <property type="molecule type" value="Genomic_DNA"/>
</dbReference>
<evidence type="ECO:0000313" key="1">
    <source>
        <dbReference type="EMBL" id="MBB6395287.1"/>
    </source>
</evidence>
<dbReference type="AlphaFoldDB" id="A0A7X0FY77"/>
<dbReference type="GO" id="GO:0016829">
    <property type="term" value="F:lyase activity"/>
    <property type="evidence" value="ECO:0007669"/>
    <property type="project" value="UniProtKB-KW"/>
</dbReference>
<dbReference type="PANTHER" id="PTHR42905">
    <property type="entry name" value="PHOSPHOENOLPYRUVATE CARBOXYLASE"/>
    <property type="match status" value="1"/>
</dbReference>
<reference evidence="1 2" key="1">
    <citation type="submission" date="2020-08" db="EMBL/GenBank/DDBJ databases">
        <title>Sequencing the genomes of 1000 actinobacteria strains.</title>
        <authorList>
            <person name="Klenk H.-P."/>
        </authorList>
    </citation>
    <scope>NUCLEOTIDE SEQUENCE [LARGE SCALE GENOMIC DNA]</scope>
    <source>
        <strain evidence="1 2">DSM 43675</strain>
    </source>
</reference>
<dbReference type="RefSeq" id="WP_420829676.1">
    <property type="nucleotide sequence ID" value="NZ_JACHMQ010000001.1"/>
</dbReference>
<dbReference type="CDD" id="cd00377">
    <property type="entry name" value="ICL_PEPM"/>
    <property type="match status" value="1"/>
</dbReference>
<dbReference type="InterPro" id="IPR039556">
    <property type="entry name" value="ICL/PEPM"/>
</dbReference>
<sequence>MGFGDMEFGGLELGGTGLGDAEKASRFRRLHHGDRPLVLPNAWDFASGAALAEAGFPAIGTTSLGVAAAAGKADGAGGTRAETVALARTLARLPVPVTVDVEGGFSDRPGDVAALAAELASYGIAGLNLEDGRADGTLAPARHQAAVIAAVKEAAPEVFLNARTDTFWLGAPDLEETLRRARAYARAGADGIFVPGIAADADIRAVLEVTGLPLNVLHLPGGTDYPRLARLGVHRVSTGSLPFRAALRAAVAAALDVTGEGDAPRVPSYGDVQRLVSDR</sequence>
<dbReference type="Proteomes" id="UP000546324">
    <property type="component" value="Unassembled WGS sequence"/>
</dbReference>
<gene>
    <name evidence="1" type="ORF">BKA00_002201</name>
</gene>
<organism evidence="1 2">
    <name type="scientific">Actinomadura coerulea</name>
    <dbReference type="NCBI Taxonomy" id="46159"/>
    <lineage>
        <taxon>Bacteria</taxon>
        <taxon>Bacillati</taxon>
        <taxon>Actinomycetota</taxon>
        <taxon>Actinomycetes</taxon>
        <taxon>Streptosporangiales</taxon>
        <taxon>Thermomonosporaceae</taxon>
        <taxon>Actinomadura</taxon>
    </lineage>
</organism>